<organism evidence="1 2">
    <name type="scientific">Pectobacterium parvum</name>
    <dbReference type="NCBI Taxonomy" id="2778550"/>
    <lineage>
        <taxon>Bacteria</taxon>
        <taxon>Pseudomonadati</taxon>
        <taxon>Pseudomonadota</taxon>
        <taxon>Gammaproteobacteria</taxon>
        <taxon>Enterobacterales</taxon>
        <taxon>Pectobacteriaceae</taxon>
        <taxon>Pectobacterium</taxon>
    </lineage>
</organism>
<evidence type="ECO:0000313" key="1">
    <source>
        <dbReference type="EMBL" id="QHQ22847.1"/>
    </source>
</evidence>
<evidence type="ECO:0000313" key="2">
    <source>
        <dbReference type="Proteomes" id="UP000464054"/>
    </source>
</evidence>
<name>A0AAP9ICR3_9GAMM</name>
<reference evidence="2" key="1">
    <citation type="submission" date="2019-11" db="EMBL/GenBank/DDBJ databases">
        <authorList>
            <person name="Jee S."/>
        </authorList>
    </citation>
    <scope>NUCLEOTIDE SEQUENCE [LARGE SCALE GENOMIC DNA]</scope>
    <source>
        <strain evidence="2">PZ1</strain>
    </source>
</reference>
<dbReference type="Proteomes" id="UP000464054">
    <property type="component" value="Chromosome"/>
</dbReference>
<sequence>MTSVNQLIRAHVSKLEFLRNTSSKVMQELADELGCGKDNESILNAIIELKQQVIKLEARSVNLPSLPILGSNTEWYQGFAAGARSMRKDCIGAINAAGIGAK</sequence>
<accession>A0AAP9ICR3</accession>
<dbReference type="AlphaFoldDB" id="A0AAP9ICR3"/>
<dbReference type="EMBL" id="CP046377">
    <property type="protein sequence ID" value="QHQ22847.1"/>
    <property type="molecule type" value="Genomic_DNA"/>
</dbReference>
<protein>
    <submittedName>
        <fullName evidence="1">Uncharacterized protein</fullName>
    </submittedName>
</protein>
<dbReference type="RefSeq" id="WP_044208967.1">
    <property type="nucleotide sequence ID" value="NZ_CP046377.1"/>
</dbReference>
<proteinExistence type="predicted"/>
<gene>
    <name evidence="1" type="ORF">GMX10_01125</name>
</gene>